<proteinExistence type="predicted"/>
<dbReference type="OrthoDB" id="1178221at2"/>
<evidence type="ECO:0008006" key="3">
    <source>
        <dbReference type="Google" id="ProtNLM"/>
    </source>
</evidence>
<gene>
    <name evidence="1" type="ORF">DFQ03_1218</name>
</gene>
<dbReference type="Proteomes" id="UP000295274">
    <property type="component" value="Unassembled WGS sequence"/>
</dbReference>
<reference evidence="1 2" key="1">
    <citation type="submission" date="2019-03" db="EMBL/GenBank/DDBJ databases">
        <title>Genomic Encyclopedia of Type Strains, Phase III (KMG-III): the genomes of soil and plant-associated and newly described type strains.</title>
        <authorList>
            <person name="Whitman W."/>
        </authorList>
    </citation>
    <scope>NUCLEOTIDE SEQUENCE [LARGE SCALE GENOMIC DNA]</scope>
    <source>
        <strain evidence="1 2">CECT 8455</strain>
    </source>
</reference>
<name>A0A4R7D9P3_9FLAO</name>
<protein>
    <recommendedName>
        <fullName evidence="3">Lipocalin-like protein</fullName>
    </recommendedName>
</protein>
<evidence type="ECO:0000313" key="1">
    <source>
        <dbReference type="EMBL" id="TDS16735.1"/>
    </source>
</evidence>
<dbReference type="EMBL" id="SNZW01000013">
    <property type="protein sequence ID" value="TDS16735.1"/>
    <property type="molecule type" value="Genomic_DNA"/>
</dbReference>
<dbReference type="RefSeq" id="WP_133672249.1">
    <property type="nucleotide sequence ID" value="NZ_SNZW01000013.1"/>
</dbReference>
<accession>A0A4R7D9P3</accession>
<evidence type="ECO:0000313" key="2">
    <source>
        <dbReference type="Proteomes" id="UP000295274"/>
    </source>
</evidence>
<keyword evidence="2" id="KW-1185">Reference proteome</keyword>
<comment type="caution">
    <text evidence="1">The sequence shown here is derived from an EMBL/GenBank/DDBJ whole genome shotgun (WGS) entry which is preliminary data.</text>
</comment>
<sequence length="142" mass="15778">MKTARLLFQGMLLIVVFCSFSSIEYNSAKYSSLQKTEATVSTDSVLGVWKYTMTNVEAPYEKGIFFITQKDGTYDVSVKLATGMLTGLDVVVQDNGINFNVNFEGLKRVSFILKVNDDKIMGESYSVIGTSEIFGVRQLPVE</sequence>
<dbReference type="AlphaFoldDB" id="A0A4R7D9P3"/>
<organism evidence="1 2">
    <name type="scientific">Maribacter caenipelagi</name>
    <dbReference type="NCBI Taxonomy" id="1447781"/>
    <lineage>
        <taxon>Bacteria</taxon>
        <taxon>Pseudomonadati</taxon>
        <taxon>Bacteroidota</taxon>
        <taxon>Flavobacteriia</taxon>
        <taxon>Flavobacteriales</taxon>
        <taxon>Flavobacteriaceae</taxon>
        <taxon>Maribacter</taxon>
    </lineage>
</organism>